<dbReference type="STRING" id="1220495.SAMN05216288_2059"/>
<reference evidence="2" key="1">
    <citation type="submission" date="2016-11" db="EMBL/GenBank/DDBJ databases">
        <authorList>
            <person name="Varghese N."/>
            <person name="Submissions S."/>
        </authorList>
    </citation>
    <scope>NUCLEOTIDE SEQUENCE [LARGE SCALE GENOMIC DNA]</scope>
    <source>
        <strain evidence="2">CECT 8089</strain>
    </source>
</reference>
<sequence>MKRMVGKFPVKADMFIAIYQVAAQPAEDYHCHLNFSDSRKTKDLKISK</sequence>
<protein>
    <submittedName>
        <fullName evidence="1">Uncharacterized protein</fullName>
    </submittedName>
</protein>
<proteinExistence type="predicted"/>
<dbReference type="Proteomes" id="UP000184305">
    <property type="component" value="Unassembled WGS sequence"/>
</dbReference>
<evidence type="ECO:0000313" key="1">
    <source>
        <dbReference type="EMBL" id="SHL63163.1"/>
    </source>
</evidence>
<organism evidence="1 2">
    <name type="scientific">Phytopseudomonas punonensis</name>
    <dbReference type="NCBI Taxonomy" id="1220495"/>
    <lineage>
        <taxon>Bacteria</taxon>
        <taxon>Pseudomonadati</taxon>
        <taxon>Pseudomonadota</taxon>
        <taxon>Gammaproteobacteria</taxon>
        <taxon>Pseudomonadales</taxon>
        <taxon>Pseudomonadaceae</taxon>
        <taxon>Phytopseudomonas</taxon>
    </lineage>
</organism>
<accession>A0A1M7C7K6</accession>
<dbReference type="EMBL" id="FRBQ01000002">
    <property type="protein sequence ID" value="SHL63163.1"/>
    <property type="molecule type" value="Genomic_DNA"/>
</dbReference>
<gene>
    <name evidence="1" type="ORF">SAMN05216288_2059</name>
</gene>
<keyword evidence="2" id="KW-1185">Reference proteome</keyword>
<name>A0A1M7C7K6_9GAMM</name>
<evidence type="ECO:0000313" key="2">
    <source>
        <dbReference type="Proteomes" id="UP000184305"/>
    </source>
</evidence>
<dbReference type="AlphaFoldDB" id="A0A1M7C7K6"/>